<dbReference type="KEGG" id="bsol:FSW04_21590"/>
<dbReference type="InterPro" id="IPR016032">
    <property type="entry name" value="Sig_transdc_resp-reg_C-effctor"/>
</dbReference>
<dbReference type="SMART" id="SM00240">
    <property type="entry name" value="FHA"/>
    <property type="match status" value="1"/>
</dbReference>
<evidence type="ECO:0000259" key="2">
    <source>
        <dbReference type="PROSITE" id="PS50006"/>
    </source>
</evidence>
<dbReference type="SUPFAM" id="SSF46894">
    <property type="entry name" value="C-terminal effector domain of the bipartite response regulators"/>
    <property type="match status" value="1"/>
</dbReference>
<proteinExistence type="predicted"/>
<evidence type="ECO:0000256" key="1">
    <source>
        <dbReference type="ARBA" id="ARBA00022553"/>
    </source>
</evidence>
<dbReference type="EMBL" id="CP042430">
    <property type="protein sequence ID" value="QEC50866.1"/>
    <property type="molecule type" value="Genomic_DNA"/>
</dbReference>
<dbReference type="Gene3D" id="2.60.200.20">
    <property type="match status" value="1"/>
</dbReference>
<dbReference type="GO" id="GO:0003677">
    <property type="term" value="F:DNA binding"/>
    <property type="evidence" value="ECO:0007669"/>
    <property type="project" value="InterPro"/>
</dbReference>
<feature type="domain" description="FHA" evidence="2">
    <location>
        <begin position="30"/>
        <end position="81"/>
    </location>
</feature>
<keyword evidence="4" id="KW-1185">Reference proteome</keyword>
<dbReference type="RefSeq" id="WP_146923936.1">
    <property type="nucleotide sequence ID" value="NZ_CP042430.1"/>
</dbReference>
<dbReference type="InterPro" id="IPR008984">
    <property type="entry name" value="SMAD_FHA_dom_sf"/>
</dbReference>
<name>A0A5B8UCP5_9ACTN</name>
<dbReference type="InterPro" id="IPR036388">
    <property type="entry name" value="WH-like_DNA-bd_sf"/>
</dbReference>
<evidence type="ECO:0000313" key="3">
    <source>
        <dbReference type="EMBL" id="QEC50866.1"/>
    </source>
</evidence>
<organism evidence="3 4">
    <name type="scientific">Baekduia soli</name>
    <dbReference type="NCBI Taxonomy" id="496014"/>
    <lineage>
        <taxon>Bacteria</taxon>
        <taxon>Bacillati</taxon>
        <taxon>Actinomycetota</taxon>
        <taxon>Thermoleophilia</taxon>
        <taxon>Solirubrobacterales</taxon>
        <taxon>Baekduiaceae</taxon>
        <taxon>Baekduia</taxon>
    </lineage>
</organism>
<gene>
    <name evidence="3" type="ORF">FSW04_21590</name>
</gene>
<evidence type="ECO:0000313" key="4">
    <source>
        <dbReference type="Proteomes" id="UP000321805"/>
    </source>
</evidence>
<dbReference type="SUPFAM" id="SSF49879">
    <property type="entry name" value="SMAD/FHA domain"/>
    <property type="match status" value="1"/>
</dbReference>
<dbReference type="OrthoDB" id="5242544at2"/>
<accession>A0A5B8UCP5</accession>
<sequence>MSAERAGAPFLVLRDGEGRQRLLRLEGLRLSVGRGEGNDVALPWDSEVSRLHAELECIAGEWTVVDDGLSRNGTYVNGMRISGRARLRDGDTLRIGRTTLGYRRPDAEETQERTVVAGRPVALTDLPPTQRGVLVALARPYKHGEFATPATNQEIAEELHLSVDAVKAHLRSLFQRFGIEQLPQNQKRSRLVAEALQQGMLTTRDL</sequence>
<dbReference type="Gene3D" id="1.10.10.10">
    <property type="entry name" value="Winged helix-like DNA-binding domain superfamily/Winged helix DNA-binding domain"/>
    <property type="match status" value="1"/>
</dbReference>
<dbReference type="InterPro" id="IPR000792">
    <property type="entry name" value="Tscrpt_reg_LuxR_C"/>
</dbReference>
<dbReference type="Proteomes" id="UP000321805">
    <property type="component" value="Chromosome"/>
</dbReference>
<dbReference type="Pfam" id="PF00498">
    <property type="entry name" value="FHA"/>
    <property type="match status" value="1"/>
</dbReference>
<dbReference type="AlphaFoldDB" id="A0A5B8UCP5"/>
<dbReference type="CDD" id="cd00060">
    <property type="entry name" value="FHA"/>
    <property type="match status" value="1"/>
</dbReference>
<dbReference type="GO" id="GO:0006355">
    <property type="term" value="P:regulation of DNA-templated transcription"/>
    <property type="evidence" value="ECO:0007669"/>
    <property type="project" value="InterPro"/>
</dbReference>
<reference evidence="3 4" key="1">
    <citation type="journal article" date="2018" name="J. Microbiol.">
        <title>Baekduia soli gen. nov., sp. nov., a novel bacterium isolated from the soil of Baekdu Mountain and proposal of a novel family name, Baekduiaceae fam. nov.</title>
        <authorList>
            <person name="An D.S."/>
            <person name="Siddiqi M.Z."/>
            <person name="Kim K.H."/>
            <person name="Yu H.S."/>
            <person name="Im W.T."/>
        </authorList>
    </citation>
    <scope>NUCLEOTIDE SEQUENCE [LARGE SCALE GENOMIC DNA]</scope>
    <source>
        <strain evidence="3 4">BR7-21</strain>
    </source>
</reference>
<dbReference type="SMART" id="SM00421">
    <property type="entry name" value="HTH_LUXR"/>
    <property type="match status" value="1"/>
</dbReference>
<dbReference type="PROSITE" id="PS50006">
    <property type="entry name" value="FHA_DOMAIN"/>
    <property type="match status" value="1"/>
</dbReference>
<dbReference type="Pfam" id="PF00196">
    <property type="entry name" value="GerE"/>
    <property type="match status" value="1"/>
</dbReference>
<protein>
    <submittedName>
        <fullName evidence="3">FHA domain-containing protein</fullName>
    </submittedName>
</protein>
<keyword evidence="1" id="KW-0597">Phosphoprotein</keyword>
<dbReference type="InterPro" id="IPR000253">
    <property type="entry name" value="FHA_dom"/>
</dbReference>